<keyword evidence="2" id="KW-1133">Transmembrane helix</keyword>
<name>A0A9P9F7X7_9HYPO</name>
<protein>
    <recommendedName>
        <fullName evidence="5">Fucose-specific lectin</fullName>
    </recommendedName>
</protein>
<feature type="compositionally biased region" description="Acidic residues" evidence="1">
    <location>
        <begin position="282"/>
        <end position="295"/>
    </location>
</feature>
<feature type="compositionally biased region" description="Low complexity" evidence="1">
    <location>
        <begin position="152"/>
        <end position="167"/>
    </location>
</feature>
<dbReference type="OrthoDB" id="4696326at2759"/>
<evidence type="ECO:0008006" key="5">
    <source>
        <dbReference type="Google" id="ProtNLM"/>
    </source>
</evidence>
<dbReference type="Gene3D" id="2.120.10.70">
    <property type="entry name" value="Fucose-specific lectin"/>
    <property type="match status" value="1"/>
</dbReference>
<keyword evidence="4" id="KW-1185">Reference proteome</keyword>
<gene>
    <name evidence="3" type="ORF">B0J13DRAFT_654490</name>
</gene>
<feature type="region of interest" description="Disordered" evidence="1">
    <location>
        <begin position="282"/>
        <end position="307"/>
    </location>
</feature>
<keyword evidence="2" id="KW-0472">Membrane</keyword>
<dbReference type="EMBL" id="JAGMUU010000004">
    <property type="protein sequence ID" value="KAH7154976.1"/>
    <property type="molecule type" value="Genomic_DNA"/>
</dbReference>
<proteinExistence type="predicted"/>
<feature type="region of interest" description="Disordered" evidence="1">
    <location>
        <begin position="152"/>
        <end position="183"/>
    </location>
</feature>
<dbReference type="SUPFAM" id="SSF89372">
    <property type="entry name" value="Fucose-specific lectin"/>
    <property type="match status" value="1"/>
</dbReference>
<evidence type="ECO:0000313" key="3">
    <source>
        <dbReference type="EMBL" id="KAH7154976.1"/>
    </source>
</evidence>
<comment type="caution">
    <text evidence="3">The sequence shown here is derived from an EMBL/GenBank/DDBJ whole genome shotgun (WGS) entry which is preliminary data.</text>
</comment>
<evidence type="ECO:0000313" key="4">
    <source>
        <dbReference type="Proteomes" id="UP000717696"/>
    </source>
</evidence>
<dbReference type="AlphaFoldDB" id="A0A9P9F7X7"/>
<evidence type="ECO:0000256" key="1">
    <source>
        <dbReference type="SAM" id="MobiDB-lite"/>
    </source>
</evidence>
<dbReference type="Proteomes" id="UP000717696">
    <property type="component" value="Unassembled WGS sequence"/>
</dbReference>
<feature type="transmembrane region" description="Helical" evidence="2">
    <location>
        <begin position="127"/>
        <end position="150"/>
    </location>
</feature>
<evidence type="ECO:0000256" key="2">
    <source>
        <dbReference type="SAM" id="Phobius"/>
    </source>
</evidence>
<keyword evidence="2" id="KW-0812">Transmembrane</keyword>
<accession>A0A9P9F7X7</accession>
<reference evidence="3" key="1">
    <citation type="journal article" date="2021" name="Nat. Commun.">
        <title>Genetic determinants of endophytism in the Arabidopsis root mycobiome.</title>
        <authorList>
            <person name="Mesny F."/>
            <person name="Miyauchi S."/>
            <person name="Thiergart T."/>
            <person name="Pickel B."/>
            <person name="Atanasova L."/>
            <person name="Karlsson M."/>
            <person name="Huettel B."/>
            <person name="Barry K.W."/>
            <person name="Haridas S."/>
            <person name="Chen C."/>
            <person name="Bauer D."/>
            <person name="Andreopoulos W."/>
            <person name="Pangilinan J."/>
            <person name="LaButti K."/>
            <person name="Riley R."/>
            <person name="Lipzen A."/>
            <person name="Clum A."/>
            <person name="Drula E."/>
            <person name="Henrissat B."/>
            <person name="Kohler A."/>
            <person name="Grigoriev I.V."/>
            <person name="Martin F.M."/>
            <person name="Hacquard S."/>
        </authorList>
    </citation>
    <scope>NUCLEOTIDE SEQUENCE</scope>
    <source>
        <strain evidence="3">MPI-CAGE-AT-0021</strain>
    </source>
</reference>
<feature type="compositionally biased region" description="Polar residues" evidence="1">
    <location>
        <begin position="296"/>
        <end position="307"/>
    </location>
</feature>
<sequence length="479" mass="51855">MKTALCQSFRSFPCLLCLSRFVRLSIVQRKRLMIDQRDDERYPIVVSGLDDAKVPEALTTPQRDLEGRDKVVVERASNGLIPKFDDAQKEVITDKNDVGGDIRGDEALLATLPTRPRTCYGMKRRNFFIAIAVLAAVLVAAIVGGIVGGLRSNGSNSDDNGADSGSSPTSTGAAPSETGPIDADEWSMPAAIVTDEDNQNSQVFYNDLDTRDIHFRRIQDDEGTSEYTLDLDIEPNWGAPMAAAAGTASSSSSIETKLYYVVTSDNETQIAQAVMNCGSIDADDEGEEEEDDEDNTPSSTPSGPCSLTSNSIISTNLTNGVHPSTRLAALRLANDSMRVYFQAPGANIWIMQNDDGDDQWIGSNLVGDVFAGSSIVIDENPGSGWSPSATFASIYGPDFESYRVYYTNPLTGTIIPYFQNTTTAWSSNYDANWGEPDASIAAVSWENQVRLLYFQNGTLVLSSQDVSSWDTPEEVGGKA</sequence>
<organism evidence="3 4">
    <name type="scientific">Dactylonectria estremocensis</name>
    <dbReference type="NCBI Taxonomy" id="1079267"/>
    <lineage>
        <taxon>Eukaryota</taxon>
        <taxon>Fungi</taxon>
        <taxon>Dikarya</taxon>
        <taxon>Ascomycota</taxon>
        <taxon>Pezizomycotina</taxon>
        <taxon>Sordariomycetes</taxon>
        <taxon>Hypocreomycetidae</taxon>
        <taxon>Hypocreales</taxon>
        <taxon>Nectriaceae</taxon>
        <taxon>Dactylonectria</taxon>
    </lineage>
</organism>